<dbReference type="PATRIC" id="fig|1239307.3.peg.1974"/>
<keyword evidence="3" id="KW-1185">Reference proteome</keyword>
<feature type="region of interest" description="Disordered" evidence="1">
    <location>
        <begin position="235"/>
        <end position="285"/>
    </location>
</feature>
<protein>
    <submittedName>
        <fullName evidence="2">Uncharacterized protein</fullName>
    </submittedName>
</protein>
<dbReference type="RefSeq" id="WP_025421982.1">
    <property type="nucleotide sequence ID" value="NZ_CP006569.1"/>
</dbReference>
<dbReference type="HOGENOM" id="CLU_976269_0_0_6"/>
<dbReference type="KEGG" id="sod:Sant_1801"/>
<gene>
    <name evidence="2" type="ORF">Sant_1801</name>
</gene>
<evidence type="ECO:0000313" key="3">
    <source>
        <dbReference type="Proteomes" id="UP000019028"/>
    </source>
</evidence>
<dbReference type="EMBL" id="CP006569">
    <property type="protein sequence ID" value="AHF76854.1"/>
    <property type="molecule type" value="Genomic_DNA"/>
</dbReference>
<accession>W0HSU0</accession>
<dbReference type="Proteomes" id="UP000019028">
    <property type="component" value="Chromosome"/>
</dbReference>
<feature type="region of interest" description="Disordered" evidence="1">
    <location>
        <begin position="52"/>
        <end position="99"/>
    </location>
</feature>
<organism evidence="2 3">
    <name type="scientific">Sodalis praecaptivus</name>
    <dbReference type="NCBI Taxonomy" id="1239307"/>
    <lineage>
        <taxon>Bacteria</taxon>
        <taxon>Pseudomonadati</taxon>
        <taxon>Pseudomonadota</taxon>
        <taxon>Gammaproteobacteria</taxon>
        <taxon>Enterobacterales</taxon>
        <taxon>Bruguierivoracaceae</taxon>
        <taxon>Sodalis</taxon>
    </lineage>
</organism>
<reference evidence="2 3" key="1">
    <citation type="journal article" date="2014" name="Genome Biol. Evol.">
        <title>Genome degeneration and adaptation in a nascent stage of symbiosis.</title>
        <authorList>
            <person name="Oakeson K.F."/>
            <person name="Gil R."/>
            <person name="Clayton A.L."/>
            <person name="Dunn D.M."/>
            <person name="von Niederhausern A.C."/>
            <person name="Hamil C."/>
            <person name="Aoyagi A."/>
            <person name="Duval B."/>
            <person name="Baca A."/>
            <person name="Silva F.J."/>
            <person name="Vallier A."/>
            <person name="Jackson D.G."/>
            <person name="Latorre A."/>
            <person name="Weiss R.B."/>
            <person name="Heddi A."/>
            <person name="Moya A."/>
            <person name="Dale C."/>
        </authorList>
    </citation>
    <scope>NUCLEOTIDE SEQUENCE [LARGE SCALE GENOMIC DNA]</scope>
    <source>
        <strain evidence="2 3">HS1</strain>
    </source>
</reference>
<name>W0HSU0_9GAMM</name>
<evidence type="ECO:0000313" key="2">
    <source>
        <dbReference type="EMBL" id="AHF76854.1"/>
    </source>
</evidence>
<feature type="compositionally biased region" description="Polar residues" evidence="1">
    <location>
        <begin position="52"/>
        <end position="74"/>
    </location>
</feature>
<dbReference type="AlphaFoldDB" id="W0HSU0"/>
<evidence type="ECO:0000256" key="1">
    <source>
        <dbReference type="SAM" id="MobiDB-lite"/>
    </source>
</evidence>
<proteinExistence type="predicted"/>
<sequence>MNTISDSALSLINGKTKYDHAPHSDSASTGRPGCQTLFLALMNHRDKLEAVSNTSYPQGPSTAGPQQSRMPQSDSQEHQAAAQEQQRNRSLPPHHPEKVGCMATPQEKAVGSAEIKNEHRFPTNIFSLLKAIDQTSNPEKASRELMNRWSVPLNIAANNANLWRNEAIADIERLQQLCLQPEINEGELNRVYARLINNMNAHYDCLRQRDSLLFQSNLLSKKILLIRKSRQRKSNNLPSTAVGAGNVMSADSTGPRSAYNESRERCGKDATVSPDITSAKKRKTI</sequence>